<evidence type="ECO:0000256" key="6">
    <source>
        <dbReference type="ARBA" id="ARBA00022989"/>
    </source>
</evidence>
<dbReference type="PANTHER" id="PTHR36838:SF1">
    <property type="entry name" value="SLR1864 PROTEIN"/>
    <property type="match status" value="1"/>
</dbReference>
<dbReference type="PANTHER" id="PTHR36838">
    <property type="entry name" value="AUXIN EFFLUX CARRIER FAMILY PROTEIN"/>
    <property type="match status" value="1"/>
</dbReference>
<name>A0A1G5V412_9FIRM</name>
<sequence>MAFLQIISNNILPLLVFVTIGYMLDKKFNLDVKALNKLTFFVVLPSLIFYSVYSAKIDMTMITVFIVGCVEMFFLALGGTLYGKLRHFTPGKTEAFKNATMFSNTGNIGIALVALVFSNPPYLLNGETPYLIPAISAATMLLIQMNIFLNTLGLYQAGKGKLTPRDALYVIFHMPVVYVLVSVFTIKFLDIDMTHWFIWPMFQYSAQALVAIVMMALGMQMHHSRFHAADVDAWVAAAWRLFGGPLIVFCLLTLWNTWGPGFSPIVCQVIMIMACVPSPANSVLYAIEFQNYVDFATEIVVMSTVASVITMTLTIYLSQILFPVG</sequence>
<dbReference type="EMBL" id="FMXA01000004">
    <property type="protein sequence ID" value="SDA40358.1"/>
    <property type="molecule type" value="Genomic_DNA"/>
</dbReference>
<dbReference type="InterPro" id="IPR038770">
    <property type="entry name" value="Na+/solute_symporter_sf"/>
</dbReference>
<dbReference type="STRING" id="209880.SAMN02910343_00355"/>
<feature type="transmembrane region" description="Helical" evidence="8">
    <location>
        <begin position="261"/>
        <end position="287"/>
    </location>
</feature>
<keyword evidence="10" id="KW-1185">Reference proteome</keyword>
<feature type="transmembrane region" description="Helical" evidence="8">
    <location>
        <begin position="201"/>
        <end position="219"/>
    </location>
</feature>
<dbReference type="Gene3D" id="1.20.1530.20">
    <property type="match status" value="1"/>
</dbReference>
<keyword evidence="3" id="KW-0813">Transport</keyword>
<feature type="transmembrane region" description="Helical" evidence="8">
    <location>
        <begin position="299"/>
        <end position="322"/>
    </location>
</feature>
<evidence type="ECO:0000256" key="8">
    <source>
        <dbReference type="SAM" id="Phobius"/>
    </source>
</evidence>
<feature type="transmembrane region" description="Helical" evidence="8">
    <location>
        <begin position="6"/>
        <end position="23"/>
    </location>
</feature>
<evidence type="ECO:0000256" key="5">
    <source>
        <dbReference type="ARBA" id="ARBA00022692"/>
    </source>
</evidence>
<evidence type="ECO:0008006" key="11">
    <source>
        <dbReference type="Google" id="ProtNLM"/>
    </source>
</evidence>
<proteinExistence type="inferred from homology"/>
<evidence type="ECO:0000256" key="4">
    <source>
        <dbReference type="ARBA" id="ARBA00022475"/>
    </source>
</evidence>
<comment type="subcellular location">
    <subcellularLocation>
        <location evidence="1">Cell membrane</location>
        <topology evidence="1">Multi-pass membrane protein</topology>
    </subcellularLocation>
</comment>
<dbReference type="AlphaFoldDB" id="A0A1G5V412"/>
<feature type="transmembrane region" description="Helical" evidence="8">
    <location>
        <begin position="231"/>
        <end position="255"/>
    </location>
</feature>
<evidence type="ECO:0000313" key="10">
    <source>
        <dbReference type="Proteomes" id="UP000199689"/>
    </source>
</evidence>
<dbReference type="OrthoDB" id="527159at2"/>
<protein>
    <recommendedName>
        <fullName evidence="11">Permease</fullName>
    </recommendedName>
</protein>
<keyword evidence="5 8" id="KW-0812">Transmembrane</keyword>
<keyword evidence="6 8" id="KW-1133">Transmembrane helix</keyword>
<organism evidence="9 10">
    <name type="scientific">Allisonella histaminiformans</name>
    <dbReference type="NCBI Taxonomy" id="209880"/>
    <lineage>
        <taxon>Bacteria</taxon>
        <taxon>Bacillati</taxon>
        <taxon>Bacillota</taxon>
        <taxon>Negativicutes</taxon>
        <taxon>Veillonellales</taxon>
        <taxon>Veillonellaceae</taxon>
        <taxon>Allisonella</taxon>
    </lineage>
</organism>
<evidence type="ECO:0000256" key="7">
    <source>
        <dbReference type="ARBA" id="ARBA00023136"/>
    </source>
</evidence>
<keyword evidence="4" id="KW-1003">Cell membrane</keyword>
<gene>
    <name evidence="9" type="ORF">SAMN02910343_00355</name>
</gene>
<dbReference type="Proteomes" id="UP000199689">
    <property type="component" value="Unassembled WGS sequence"/>
</dbReference>
<dbReference type="RefSeq" id="WP_091363204.1">
    <property type="nucleotide sequence ID" value="NZ_FMXA01000004.1"/>
</dbReference>
<accession>A0A1G5V412</accession>
<feature type="transmembrane region" description="Helical" evidence="8">
    <location>
        <begin position="95"/>
        <end position="118"/>
    </location>
</feature>
<keyword evidence="7 8" id="KW-0472">Membrane</keyword>
<dbReference type="InterPro" id="IPR004776">
    <property type="entry name" value="Mem_transp_PIN-like"/>
</dbReference>
<evidence type="ECO:0000256" key="1">
    <source>
        <dbReference type="ARBA" id="ARBA00004651"/>
    </source>
</evidence>
<feature type="transmembrane region" description="Helical" evidence="8">
    <location>
        <begin position="167"/>
        <end position="189"/>
    </location>
</feature>
<feature type="transmembrane region" description="Helical" evidence="8">
    <location>
        <begin position="130"/>
        <end position="155"/>
    </location>
</feature>
<dbReference type="GO" id="GO:0005886">
    <property type="term" value="C:plasma membrane"/>
    <property type="evidence" value="ECO:0007669"/>
    <property type="project" value="UniProtKB-SubCell"/>
</dbReference>
<evidence type="ECO:0000256" key="2">
    <source>
        <dbReference type="ARBA" id="ARBA00010145"/>
    </source>
</evidence>
<reference evidence="9 10" key="1">
    <citation type="submission" date="2016-10" db="EMBL/GenBank/DDBJ databases">
        <authorList>
            <person name="de Groot N.N."/>
        </authorList>
    </citation>
    <scope>NUCLEOTIDE SEQUENCE [LARGE SCALE GENOMIC DNA]</scope>
    <source>
        <strain evidence="9 10">DSM 15230</strain>
    </source>
</reference>
<dbReference type="GO" id="GO:0055085">
    <property type="term" value="P:transmembrane transport"/>
    <property type="evidence" value="ECO:0007669"/>
    <property type="project" value="InterPro"/>
</dbReference>
<feature type="transmembrane region" description="Helical" evidence="8">
    <location>
        <begin position="59"/>
        <end position="83"/>
    </location>
</feature>
<evidence type="ECO:0000256" key="3">
    <source>
        <dbReference type="ARBA" id="ARBA00022448"/>
    </source>
</evidence>
<evidence type="ECO:0000313" key="9">
    <source>
        <dbReference type="EMBL" id="SDA40358.1"/>
    </source>
</evidence>
<comment type="similarity">
    <text evidence="2">Belongs to the auxin efflux carrier (TC 2.A.69) family.</text>
</comment>
<dbReference type="GeneID" id="87755403"/>
<dbReference type="Pfam" id="PF03547">
    <property type="entry name" value="Mem_trans"/>
    <property type="match status" value="1"/>
</dbReference>